<proteinExistence type="predicted"/>
<accession>A0A9P0F9W0</accession>
<dbReference type="AlphaFoldDB" id="A0A9P0F9W0"/>
<reference evidence="3" key="1">
    <citation type="submission" date="2021-12" db="EMBL/GenBank/DDBJ databases">
        <authorList>
            <person name="King R."/>
        </authorList>
    </citation>
    <scope>NUCLEOTIDE SEQUENCE</scope>
</reference>
<evidence type="ECO:0000313" key="3">
    <source>
        <dbReference type="EMBL" id="CAH0395994.1"/>
    </source>
</evidence>
<feature type="compositionally biased region" description="Basic and acidic residues" evidence="1">
    <location>
        <begin position="319"/>
        <end position="330"/>
    </location>
</feature>
<protein>
    <recommendedName>
        <fullName evidence="2">Cathepsin propeptide inhibitor domain-containing protein</fullName>
    </recommendedName>
</protein>
<dbReference type="SMART" id="SM00848">
    <property type="entry name" value="Inhibitor_I29"/>
    <property type="match status" value="1"/>
</dbReference>
<feature type="region of interest" description="Disordered" evidence="1">
    <location>
        <begin position="247"/>
        <end position="331"/>
    </location>
</feature>
<dbReference type="SUPFAM" id="SSF54001">
    <property type="entry name" value="Cysteine proteinases"/>
    <property type="match status" value="1"/>
</dbReference>
<evidence type="ECO:0000256" key="1">
    <source>
        <dbReference type="SAM" id="MobiDB-lite"/>
    </source>
</evidence>
<dbReference type="Proteomes" id="UP001152759">
    <property type="component" value="Chromosome 9"/>
</dbReference>
<dbReference type="Gene3D" id="1.10.287.2250">
    <property type="match status" value="1"/>
</dbReference>
<organism evidence="3 4">
    <name type="scientific">Bemisia tabaci</name>
    <name type="common">Sweetpotato whitefly</name>
    <name type="synonym">Aleurodes tabaci</name>
    <dbReference type="NCBI Taxonomy" id="7038"/>
    <lineage>
        <taxon>Eukaryota</taxon>
        <taxon>Metazoa</taxon>
        <taxon>Ecdysozoa</taxon>
        <taxon>Arthropoda</taxon>
        <taxon>Hexapoda</taxon>
        <taxon>Insecta</taxon>
        <taxon>Pterygota</taxon>
        <taxon>Neoptera</taxon>
        <taxon>Paraneoptera</taxon>
        <taxon>Hemiptera</taxon>
        <taxon>Sternorrhyncha</taxon>
        <taxon>Aleyrodoidea</taxon>
        <taxon>Aleyrodidae</taxon>
        <taxon>Aleyrodinae</taxon>
        <taxon>Bemisia</taxon>
    </lineage>
</organism>
<feature type="domain" description="Cathepsin propeptide inhibitor" evidence="2">
    <location>
        <begin position="183"/>
        <end position="240"/>
    </location>
</feature>
<name>A0A9P0F9W0_BEMTA</name>
<dbReference type="InterPro" id="IPR013201">
    <property type="entry name" value="Prot_inhib_I29"/>
</dbReference>
<dbReference type="EMBL" id="OU963870">
    <property type="protein sequence ID" value="CAH0395994.1"/>
    <property type="molecule type" value="Genomic_DNA"/>
</dbReference>
<dbReference type="Pfam" id="PF08246">
    <property type="entry name" value="Inhibitor_I29"/>
    <property type="match status" value="1"/>
</dbReference>
<gene>
    <name evidence="3" type="ORF">BEMITA_LOCUS14111</name>
</gene>
<feature type="compositionally biased region" description="Basic residues" evidence="1">
    <location>
        <begin position="247"/>
        <end position="267"/>
    </location>
</feature>
<evidence type="ECO:0000259" key="2">
    <source>
        <dbReference type="SMART" id="SM00848"/>
    </source>
</evidence>
<evidence type="ECO:0000313" key="4">
    <source>
        <dbReference type="Proteomes" id="UP001152759"/>
    </source>
</evidence>
<sequence length="395" mass="45022">MQNISLHDKRVGPPICLLSFKCVHILTSRSFWKLRLASSTRCAILVREDVQLFWTSQWSTLGTAIDTMESYTFFFIANAFLLSSHGVSSAGPKTCDPTYLDDESCGVHCNSLWGRAPLFNIPWSRGIFHKGNCVCRFNNEKLHSFTAHECIQKSIWSSFRSKKKIAEQGINAKVISMNFRQRFEVFKGAYKKKYGSQAEESKRFAIFKDNLAIIDGLMARRTGNVVFGVGPFTDLTRFEYRAMRGNIKRKSSSTKRLQPRMLRRLSQSRRPEPLGPSGRKGRSLSFGSAADLSRTDSFGSARRSRSVPPPPRSPFPVESRPKPFIGRDPEGSPLVDWRVPANLYPSTEPQVRDGFYIRYADRRPPAKMSTSRKSTFFGLRLQCLELKSPLRKFYK</sequence>
<dbReference type="InterPro" id="IPR038765">
    <property type="entry name" value="Papain-like_cys_pep_sf"/>
</dbReference>
<keyword evidence="4" id="KW-1185">Reference proteome</keyword>